<keyword evidence="4" id="KW-1185">Reference proteome</keyword>
<dbReference type="STRING" id="42354.SAMN05216333_10412"/>
<reference evidence="4" key="1">
    <citation type="submission" date="2016-10" db="EMBL/GenBank/DDBJ databases">
        <authorList>
            <person name="Varghese N."/>
            <person name="Submissions S."/>
        </authorList>
    </citation>
    <scope>NUCLEOTIDE SEQUENCE [LARGE SCALE GENOMIC DNA]</scope>
    <source>
        <strain evidence="4">Nm76</strain>
    </source>
</reference>
<feature type="chain" id="PRO_5011686072" evidence="1">
    <location>
        <begin position="26"/>
        <end position="336"/>
    </location>
</feature>
<gene>
    <name evidence="3" type="ORF">SAMN05216333_10412</name>
</gene>
<dbReference type="Gene3D" id="2.130.10.10">
    <property type="entry name" value="YVTN repeat-like/Quinoprotein amine dehydrogenase"/>
    <property type="match status" value="1"/>
</dbReference>
<name>A0A1H8LPH7_9PROT</name>
<accession>A0A1H8LPH7</accession>
<evidence type="ECO:0000313" key="3">
    <source>
        <dbReference type="EMBL" id="SEO06923.1"/>
    </source>
</evidence>
<dbReference type="InterPro" id="IPR013424">
    <property type="entry name" value="Ice-binding_C"/>
</dbReference>
<evidence type="ECO:0000313" key="4">
    <source>
        <dbReference type="Proteomes" id="UP000198814"/>
    </source>
</evidence>
<proteinExistence type="predicted"/>
<dbReference type="SUPFAM" id="SSF50998">
    <property type="entry name" value="Quinoprotein alcohol dehydrogenase-like"/>
    <property type="match status" value="1"/>
</dbReference>
<sequence>MFNFKKNHYAALIALSVLGTTQAQAALTLTADGVALGFTLSEFVSTNPGYDGCCSGPFGIAMDAASGHVMVNVAGSGTRYVFNDVDNQTLADAITSVPSSTFTGGYATAGGKAYGPFFQMAADGSVDHVLTGVTTSGYLGMWGNPVNGHIIATSGSGLIDIDPLADGGAGSFRVINSGVFGDGVSVSPDGTTAYVASGNISAYDIATGAFITSYSPGFGFGVDGTGVITSHDALNGSIIANMNSGDIVLIDPVSGNSTLIASGGTRGDYTAPDVLNGTLFLAAADGVYRLSCGIDCGIGVPPPPIPEPETYAMLLAGLGLIGFSVYRRKQHTETAV</sequence>
<dbReference type="InterPro" id="IPR015943">
    <property type="entry name" value="WD40/YVTN_repeat-like_dom_sf"/>
</dbReference>
<dbReference type="AlphaFoldDB" id="A0A1H8LPH7"/>
<dbReference type="Proteomes" id="UP000198814">
    <property type="component" value="Unassembled WGS sequence"/>
</dbReference>
<dbReference type="RefSeq" id="WP_090316596.1">
    <property type="nucleotide sequence ID" value="NZ_FNOE01000004.1"/>
</dbReference>
<dbReference type="Pfam" id="PF07589">
    <property type="entry name" value="PEP-CTERM"/>
    <property type="match status" value="1"/>
</dbReference>
<feature type="signal peptide" evidence="1">
    <location>
        <begin position="1"/>
        <end position="25"/>
    </location>
</feature>
<evidence type="ECO:0000259" key="2">
    <source>
        <dbReference type="Pfam" id="PF07589"/>
    </source>
</evidence>
<feature type="domain" description="Ice-binding protein C-terminal" evidence="2">
    <location>
        <begin position="304"/>
        <end position="328"/>
    </location>
</feature>
<protein>
    <submittedName>
        <fullName evidence="3">PEP-CTERM protein-sorting domain-containing protein</fullName>
    </submittedName>
</protein>
<dbReference type="EMBL" id="FODO01000004">
    <property type="protein sequence ID" value="SEO06923.1"/>
    <property type="molecule type" value="Genomic_DNA"/>
</dbReference>
<organism evidence="3 4">
    <name type="scientific">Nitrosomonas oligotropha</name>
    <dbReference type="NCBI Taxonomy" id="42354"/>
    <lineage>
        <taxon>Bacteria</taxon>
        <taxon>Pseudomonadati</taxon>
        <taxon>Pseudomonadota</taxon>
        <taxon>Betaproteobacteria</taxon>
        <taxon>Nitrosomonadales</taxon>
        <taxon>Nitrosomonadaceae</taxon>
        <taxon>Nitrosomonas</taxon>
    </lineage>
</organism>
<dbReference type="NCBIfam" id="TIGR02595">
    <property type="entry name" value="PEP_CTERM"/>
    <property type="match status" value="1"/>
</dbReference>
<evidence type="ECO:0000256" key="1">
    <source>
        <dbReference type="SAM" id="SignalP"/>
    </source>
</evidence>
<keyword evidence="1" id="KW-0732">Signal</keyword>
<dbReference type="InterPro" id="IPR011047">
    <property type="entry name" value="Quinoprotein_ADH-like_sf"/>
</dbReference>